<feature type="coiled-coil region" evidence="1">
    <location>
        <begin position="179"/>
        <end position="206"/>
    </location>
</feature>
<feature type="domain" description="PAC" evidence="3">
    <location>
        <begin position="276"/>
        <end position="328"/>
    </location>
</feature>
<dbReference type="Pfam" id="PF08448">
    <property type="entry name" value="PAS_4"/>
    <property type="match status" value="1"/>
</dbReference>
<dbReference type="InterPro" id="IPR052155">
    <property type="entry name" value="Biofilm_reg_signaling"/>
</dbReference>
<dbReference type="Pfam" id="PF01527">
    <property type="entry name" value="HTH_Tnp_1"/>
    <property type="match status" value="1"/>
</dbReference>
<dbReference type="Proteomes" id="UP001234916">
    <property type="component" value="Chromosome"/>
</dbReference>
<name>A0AA49FJX3_9PROT</name>
<feature type="domain" description="PAS" evidence="2">
    <location>
        <begin position="70"/>
        <end position="116"/>
    </location>
</feature>
<feature type="domain" description="PAS" evidence="2">
    <location>
        <begin position="325"/>
        <end position="371"/>
    </location>
</feature>
<evidence type="ECO:0000259" key="2">
    <source>
        <dbReference type="PROSITE" id="PS50112"/>
    </source>
</evidence>
<dbReference type="PANTHER" id="PTHR44757">
    <property type="entry name" value="DIGUANYLATE CYCLASE DGCP"/>
    <property type="match status" value="1"/>
</dbReference>
<dbReference type="KEGG" id="npv:OHM77_09320"/>
<dbReference type="InterPro" id="IPR035965">
    <property type="entry name" value="PAS-like_dom_sf"/>
</dbReference>
<evidence type="ECO:0000313" key="4">
    <source>
        <dbReference type="EMBL" id="WIM04898.1"/>
    </source>
</evidence>
<dbReference type="NCBIfam" id="TIGR00229">
    <property type="entry name" value="sensory_box"/>
    <property type="match status" value="3"/>
</dbReference>
<organism evidence="4">
    <name type="scientific">Candidatus Nitricoxidivorans perseverans</name>
    <dbReference type="NCBI Taxonomy" id="2975601"/>
    <lineage>
        <taxon>Bacteria</taxon>
        <taxon>Pseudomonadati</taxon>
        <taxon>Pseudomonadota</taxon>
        <taxon>Betaproteobacteria</taxon>
        <taxon>Nitrosomonadales</taxon>
        <taxon>Sterolibacteriaceae</taxon>
        <taxon>Candidatus Nitricoxidivorans</taxon>
    </lineage>
</organism>
<dbReference type="PANTHER" id="PTHR44757:SF2">
    <property type="entry name" value="BIOFILM ARCHITECTURE MAINTENANCE PROTEIN MBAA"/>
    <property type="match status" value="1"/>
</dbReference>
<accession>A0AA49FJX3</accession>
<dbReference type="GO" id="GO:0004803">
    <property type="term" value="F:transposase activity"/>
    <property type="evidence" value="ECO:0007669"/>
    <property type="project" value="InterPro"/>
</dbReference>
<dbReference type="InterPro" id="IPR002514">
    <property type="entry name" value="Transposase_8"/>
</dbReference>
<dbReference type="InterPro" id="IPR013656">
    <property type="entry name" value="PAS_4"/>
</dbReference>
<evidence type="ECO:0000256" key="1">
    <source>
        <dbReference type="SAM" id="Coils"/>
    </source>
</evidence>
<reference evidence="4" key="1">
    <citation type="journal article" date="2023" name="Nat. Microbiol.">
        <title>Enrichment and characterization of a nitric oxide-reducing microbial community in a continuous bioreactor.</title>
        <authorList>
            <person name="Garrido-Amador P."/>
            <person name="Stortenbeker N."/>
            <person name="Wessels H.J.C.T."/>
            <person name="Speth D.R."/>
            <person name="Garcia-Heredia I."/>
            <person name="Kartal B."/>
        </authorList>
    </citation>
    <scope>NUCLEOTIDE SEQUENCE</scope>
    <source>
        <strain evidence="4">MAG1</strain>
    </source>
</reference>
<dbReference type="InterPro" id="IPR001610">
    <property type="entry name" value="PAC"/>
</dbReference>
<dbReference type="InterPro" id="IPR000014">
    <property type="entry name" value="PAS"/>
</dbReference>
<dbReference type="GO" id="GO:0006313">
    <property type="term" value="P:DNA transposition"/>
    <property type="evidence" value="ECO:0007669"/>
    <property type="project" value="InterPro"/>
</dbReference>
<keyword evidence="1" id="KW-0175">Coiled coil</keyword>
<evidence type="ECO:0000259" key="3">
    <source>
        <dbReference type="PROSITE" id="PS50113"/>
    </source>
</evidence>
<protein>
    <submittedName>
        <fullName evidence="4">PAS domain S-box protein</fullName>
    </submittedName>
</protein>
<gene>
    <name evidence="4" type="ORF">OHM77_09320</name>
</gene>
<dbReference type="PROSITE" id="PS50112">
    <property type="entry name" value="PAS"/>
    <property type="match status" value="3"/>
</dbReference>
<dbReference type="PROSITE" id="PS50113">
    <property type="entry name" value="PAC"/>
    <property type="match status" value="2"/>
</dbReference>
<dbReference type="InterPro" id="IPR000700">
    <property type="entry name" value="PAS-assoc_C"/>
</dbReference>
<proteinExistence type="predicted"/>
<feature type="domain" description="PAS" evidence="2">
    <location>
        <begin position="196"/>
        <end position="241"/>
    </location>
</feature>
<dbReference type="Gene3D" id="3.30.450.20">
    <property type="entry name" value="PAS domain"/>
    <property type="match status" value="3"/>
</dbReference>
<dbReference type="SMART" id="SM00091">
    <property type="entry name" value="PAS"/>
    <property type="match status" value="3"/>
</dbReference>
<dbReference type="SMART" id="SM00086">
    <property type="entry name" value="PAC"/>
    <property type="match status" value="3"/>
</dbReference>
<sequence length="449" mass="50159">MRDKKELQERAVREAAEGRPLLELALELGVSTTTLRRWISASEARTKARGSARKVATSLSREKYSEASQRMRLLIHALEQSPATIIVTDADGRIIYANPKFTETTGYSTDEAIGQTPRFLKSGFTPPEEYHRLWKTIRAGKEWRGEFRNKRKDGSLYWERASISPVFDAEGRIANFMAVKENITEYKEAEAARQQAEERFRAVVTAMAEGVLLLDPEGRIVLFNAAAEGMLGHMGEQMAGRRLDELNLRWLSERGETVPMESHPVRRAVKKGETIRQSVYALLPPSGELRWISINAGPVSTSSGAQSTTVVSFSDITERKGAEERLKLVGSAFDNSVEAIMITDGDNRIVSVNAAFSEITGYSRGEVIGKSPSLLASGRHSKAFYRDMWEALAAAGRWQGEIWNRRKDGRLYPAWLSISVVRAADGSVDQYVTLFFDMSERSDRIRGAS</sequence>
<dbReference type="SUPFAM" id="SSF55785">
    <property type="entry name" value="PYP-like sensor domain (PAS domain)"/>
    <property type="match status" value="3"/>
</dbReference>
<dbReference type="EMBL" id="CP107246">
    <property type="protein sequence ID" value="WIM04898.1"/>
    <property type="molecule type" value="Genomic_DNA"/>
</dbReference>
<dbReference type="CDD" id="cd00130">
    <property type="entry name" value="PAS"/>
    <property type="match status" value="3"/>
</dbReference>
<feature type="domain" description="PAC" evidence="3">
    <location>
        <begin position="143"/>
        <end position="195"/>
    </location>
</feature>
<dbReference type="Gene3D" id="1.10.10.60">
    <property type="entry name" value="Homeodomain-like"/>
    <property type="match status" value="1"/>
</dbReference>
<dbReference type="AlphaFoldDB" id="A0AA49FJX3"/>
<dbReference type="Pfam" id="PF13426">
    <property type="entry name" value="PAS_9"/>
    <property type="match status" value="2"/>
</dbReference>
<dbReference type="GO" id="GO:0003677">
    <property type="term" value="F:DNA binding"/>
    <property type="evidence" value="ECO:0007669"/>
    <property type="project" value="InterPro"/>
</dbReference>